<feature type="compositionally biased region" description="Basic and acidic residues" evidence="1">
    <location>
        <begin position="598"/>
        <end position="607"/>
    </location>
</feature>
<gene>
    <name evidence="2" type="ORF">EW146_g7369</name>
</gene>
<evidence type="ECO:0000313" key="2">
    <source>
        <dbReference type="EMBL" id="THH12782.1"/>
    </source>
</evidence>
<feature type="compositionally biased region" description="Polar residues" evidence="1">
    <location>
        <begin position="245"/>
        <end position="256"/>
    </location>
</feature>
<feature type="compositionally biased region" description="Polar residues" evidence="1">
    <location>
        <begin position="19"/>
        <end position="29"/>
    </location>
</feature>
<dbReference type="OrthoDB" id="3184410at2759"/>
<evidence type="ECO:0000256" key="1">
    <source>
        <dbReference type="SAM" id="MobiDB-lite"/>
    </source>
</evidence>
<name>A0A4S4LKZ8_9AGAM</name>
<evidence type="ECO:0000313" key="3">
    <source>
        <dbReference type="Proteomes" id="UP000310158"/>
    </source>
</evidence>
<feature type="compositionally biased region" description="Basic residues" evidence="1">
    <location>
        <begin position="1"/>
        <end position="12"/>
    </location>
</feature>
<feature type="compositionally biased region" description="Basic and acidic residues" evidence="1">
    <location>
        <begin position="685"/>
        <end position="721"/>
    </location>
</feature>
<sequence length="1001" mass="111516">MSNRQNKKRKGKVNRERTVTTLTGADDQNSPSFLLPSSDDPNFPANIMSSPFSVASSSGANNNSMPPPPFQIPTTFTTYGYNSYMHPMPSHVSQPPSHSPQSQFFPDPSLPPGQGDLEALERLKEMIKNNEHEIFRAVPQPSVLAGLYKGSSASGQSLVPPHPEQIPHTGYRPNFDQALQQSLAKGSSGVPPGLSASSVSDDMGRTRNDSLSWDALDNSRKAPVSSYPVVGAQANKLNMQVSSTASRFDVSSNGKSVNDGKPPVPASGPGSDASRPNRRQGTGPMSDVKPELQPTGRPGTGESANARRGSISITSGKSLPDVKEDLRARDSGWPSKDGPASPESRQRSDSGRTPYLPGRTAYSPNDGRGPPPERSRDQRGYERERDIDRDRDRFRDRDWDRDRDRRYDWRRDDRRPTDFRRPPPEERHYEPRSNSERRWEPPNDFSGRDKRTEKPDEKPDAGPRPPVSVPADHVPDIRPPPARPGPPVEIRAQRVLPDNERRAGPPPAGEDRSIKSSGPPVTAESPRVPPVEERQPPRSAVSLEERISRPPSLQERISAPAPAQRVEDRSARSIPLEERLSRPREERTPLPNGPRANSGDDRSRVVEPPRPVGPLTDRDERPRMPSSSTTDRFVSNTNDHRALPVPPPRPNGYTRAPSIAREEARPPPRTTSPPLLSSARPPPPELHEYRPHEPSRERGPDYRPFYRTEFDRPLEDDRPSENIDVDPANRYGAPRPPSYRRYDWAPPASPRSDLYGGDSDRRRSEYNRDWYSRPSTWEDERTYWENKDRRTGGGGGGDWDRDSYREYGSRYGDRRGEPWDDRDRRYGVPPPESHGRNGFESRPLSARLADSYPSDERTAYPPRSAFEASRVHPRSPSPVRADRDRERDELRPPIKRQREDGYGAPGGAFYDAPPGLGLAKERERNTPPSAQSGFGEAAGPRYYDSHAMDTDSGYRDAYGGYDRERRTSAGAGPRTGYGTGSAAVGTGPGGNERDGPYAARR</sequence>
<feature type="compositionally biased region" description="Basic and acidic residues" evidence="1">
    <location>
        <begin position="943"/>
        <end position="954"/>
    </location>
</feature>
<feature type="region of interest" description="Disordered" evidence="1">
    <location>
        <begin position="152"/>
        <end position="214"/>
    </location>
</feature>
<feature type="compositionally biased region" description="Basic and acidic residues" evidence="1">
    <location>
        <begin position="371"/>
        <end position="461"/>
    </location>
</feature>
<feature type="compositionally biased region" description="Basic and acidic residues" evidence="1">
    <location>
        <begin position="880"/>
        <end position="901"/>
    </location>
</feature>
<feature type="compositionally biased region" description="Polar residues" evidence="1">
    <location>
        <begin position="625"/>
        <end position="637"/>
    </location>
</feature>
<reference evidence="2 3" key="1">
    <citation type="submission" date="2019-02" db="EMBL/GenBank/DDBJ databases">
        <title>Genome sequencing of the rare red list fungi Bondarzewia mesenterica.</title>
        <authorList>
            <person name="Buettner E."/>
            <person name="Kellner H."/>
        </authorList>
    </citation>
    <scope>NUCLEOTIDE SEQUENCE [LARGE SCALE GENOMIC DNA]</scope>
    <source>
        <strain evidence="2 3">DSM 108281</strain>
    </source>
</reference>
<feature type="compositionally biased region" description="Basic and acidic residues" evidence="1">
    <location>
        <begin position="758"/>
        <end position="791"/>
    </location>
</feature>
<keyword evidence="3" id="KW-1185">Reference proteome</keyword>
<proteinExistence type="predicted"/>
<dbReference type="EMBL" id="SGPL01000419">
    <property type="protein sequence ID" value="THH12782.1"/>
    <property type="molecule type" value="Genomic_DNA"/>
</dbReference>
<comment type="caution">
    <text evidence="2">The sequence shown here is derived from an EMBL/GenBank/DDBJ whole genome shotgun (WGS) entry which is preliminary data.</text>
</comment>
<dbReference type="AlphaFoldDB" id="A0A4S4LKZ8"/>
<feature type="compositionally biased region" description="Low complexity" evidence="1">
    <location>
        <begin position="30"/>
        <end position="41"/>
    </location>
</feature>
<feature type="compositionally biased region" description="Basic and acidic residues" evidence="1">
    <location>
        <begin position="565"/>
        <end position="588"/>
    </location>
</feature>
<protein>
    <submittedName>
        <fullName evidence="2">Uncharacterized protein</fullName>
    </submittedName>
</protein>
<feature type="region of interest" description="Disordered" evidence="1">
    <location>
        <begin position="245"/>
        <end position="1001"/>
    </location>
</feature>
<feature type="compositionally biased region" description="Basic and acidic residues" evidence="1">
    <location>
        <begin position="798"/>
        <end position="826"/>
    </location>
</feature>
<feature type="compositionally biased region" description="Pro residues" evidence="1">
    <location>
        <begin position="477"/>
        <end position="487"/>
    </location>
</feature>
<feature type="compositionally biased region" description="Basic and acidic residues" evidence="1">
    <location>
        <begin position="320"/>
        <end position="330"/>
    </location>
</feature>
<feature type="compositionally biased region" description="Basic and acidic residues" evidence="1">
    <location>
        <begin position="497"/>
        <end position="514"/>
    </location>
</feature>
<dbReference type="Proteomes" id="UP000310158">
    <property type="component" value="Unassembled WGS sequence"/>
</dbReference>
<accession>A0A4S4LKZ8</accession>
<feature type="region of interest" description="Disordered" evidence="1">
    <location>
        <begin position="1"/>
        <end position="46"/>
    </location>
</feature>
<organism evidence="2 3">
    <name type="scientific">Bondarzewia mesenterica</name>
    <dbReference type="NCBI Taxonomy" id="1095465"/>
    <lineage>
        <taxon>Eukaryota</taxon>
        <taxon>Fungi</taxon>
        <taxon>Dikarya</taxon>
        <taxon>Basidiomycota</taxon>
        <taxon>Agaricomycotina</taxon>
        <taxon>Agaricomycetes</taxon>
        <taxon>Russulales</taxon>
        <taxon>Bondarzewiaceae</taxon>
        <taxon>Bondarzewia</taxon>
    </lineage>
</organism>